<keyword evidence="4" id="KW-1185">Reference proteome</keyword>
<dbReference type="InterPro" id="IPR043299">
    <property type="entry name" value="LRATD1_LRATD2"/>
</dbReference>
<proteinExistence type="predicted"/>
<evidence type="ECO:0000313" key="4">
    <source>
        <dbReference type="Proteomes" id="UP000694388"/>
    </source>
</evidence>
<dbReference type="Proteomes" id="UP000694388">
    <property type="component" value="Unplaced"/>
</dbReference>
<dbReference type="PANTHER" id="PTHR46341">
    <property type="entry name" value="PROTEIN FAM84B-RELATED"/>
    <property type="match status" value="1"/>
</dbReference>
<dbReference type="AlphaFoldDB" id="A0A8C4Q5S4"/>
<dbReference type="OMA" id="MGNQMDK"/>
<dbReference type="GeneTree" id="ENSGT00940000159198"/>
<protein>
    <submittedName>
        <fullName evidence="3">LRAT domain containing 2</fullName>
    </submittedName>
</protein>
<reference evidence="3" key="2">
    <citation type="submission" date="2025-09" db="UniProtKB">
        <authorList>
            <consortium name="Ensembl"/>
        </authorList>
    </citation>
    <scope>IDENTIFICATION</scope>
</reference>
<gene>
    <name evidence="3" type="primary">LRATD2</name>
</gene>
<dbReference type="Pfam" id="PF04970">
    <property type="entry name" value="LRAT"/>
    <property type="match status" value="1"/>
</dbReference>
<dbReference type="Gene3D" id="3.90.1720.10">
    <property type="entry name" value="endopeptidase domain like (from Nostoc punctiforme)"/>
    <property type="match status" value="1"/>
</dbReference>
<evidence type="ECO:0000313" key="3">
    <source>
        <dbReference type="Ensembl" id="ENSEBUP00000010479.1"/>
    </source>
</evidence>
<dbReference type="InterPro" id="IPR007053">
    <property type="entry name" value="LRAT_dom"/>
</dbReference>
<feature type="domain" description="LRAT" evidence="2">
    <location>
        <begin position="96"/>
        <end position="193"/>
    </location>
</feature>
<feature type="region of interest" description="Disordered" evidence="1">
    <location>
        <begin position="1"/>
        <end position="65"/>
    </location>
</feature>
<evidence type="ECO:0000256" key="1">
    <source>
        <dbReference type="SAM" id="MobiDB-lite"/>
    </source>
</evidence>
<dbReference type="Ensembl" id="ENSEBUT00000011023.1">
    <property type="protein sequence ID" value="ENSEBUP00000010479.1"/>
    <property type="gene ID" value="ENSEBUG00000006742.1"/>
</dbReference>
<reference evidence="3" key="1">
    <citation type="submission" date="2025-08" db="UniProtKB">
        <authorList>
            <consortium name="Ensembl"/>
        </authorList>
    </citation>
    <scope>IDENTIFICATION</scope>
</reference>
<dbReference type="PANTHER" id="PTHR46341:SF2">
    <property type="entry name" value="PROTEIN LRATD2"/>
    <property type="match status" value="1"/>
</dbReference>
<feature type="region of interest" description="Disordered" evidence="1">
    <location>
        <begin position="252"/>
        <end position="279"/>
    </location>
</feature>
<accession>A0A8C4Q5S4</accession>
<sequence>MGNQVDRLTHLSYDEVPTTDPAGLDHTDASQQVGVSYVFSEEEDEDGPEDGRVSPPPPPLADDPDDEIEFRAYFQERCIFSKRCLRALPPDVLSARCRPGDLVEFVRPQRYPHWAVVLGPDGLVHLREREVRRDSWTAVAAGRRGRVVSDWYRFEALPPELVARSARQHVGSRGQHLSWRSSEAFAAWCRFARREFKAGGEIRVGKQPYRLTARLGDTALCLSFQSLEDLMAERRKRDEQGRHALLEELLGDGEFGPADDNGRANGEGAGDGPSGVINW</sequence>
<name>A0A8C4Q5S4_EPTBU</name>
<evidence type="ECO:0000259" key="2">
    <source>
        <dbReference type="Pfam" id="PF04970"/>
    </source>
</evidence>
<organism evidence="3 4">
    <name type="scientific">Eptatretus burgeri</name>
    <name type="common">Inshore hagfish</name>
    <dbReference type="NCBI Taxonomy" id="7764"/>
    <lineage>
        <taxon>Eukaryota</taxon>
        <taxon>Metazoa</taxon>
        <taxon>Chordata</taxon>
        <taxon>Craniata</taxon>
        <taxon>Vertebrata</taxon>
        <taxon>Cyclostomata</taxon>
        <taxon>Myxini</taxon>
        <taxon>Myxiniformes</taxon>
        <taxon>Myxinidae</taxon>
        <taxon>Eptatretinae</taxon>
        <taxon>Eptatretus</taxon>
    </lineage>
</organism>